<gene>
    <name evidence="1" type="ORF">D5R81_17645</name>
</gene>
<reference evidence="1 2" key="1">
    <citation type="submission" date="2018-09" db="EMBL/GenBank/DDBJ databases">
        <title>Phylogeny of the Shewanellaceae, and recommendation for two new genera, Pseudoshewanella and Parashewanella.</title>
        <authorList>
            <person name="Wang G."/>
        </authorList>
    </citation>
    <scope>NUCLEOTIDE SEQUENCE [LARGE SCALE GENOMIC DNA]</scope>
    <source>
        <strain evidence="1 2">KCTC 22492</strain>
    </source>
</reference>
<accession>A0A3A6T5T2</accession>
<dbReference type="Proteomes" id="UP000273022">
    <property type="component" value="Unassembled WGS sequence"/>
</dbReference>
<dbReference type="RefSeq" id="WP_121854932.1">
    <property type="nucleotide sequence ID" value="NZ_CP037952.1"/>
</dbReference>
<sequence>MSNIVKRQKRAKHKAKSFKIHKQHQLELKNLFRDITSISPELEYLFETLLDYDTDLNSLIPKMKLFVAQTGKVGNELMAETAIVFSLYMWWKHNSSEKVYVPIIAEVADTLVIQPEFQMYFR</sequence>
<proteinExistence type="predicted"/>
<dbReference type="AlphaFoldDB" id="A0A3A6T5T2"/>
<evidence type="ECO:0000313" key="1">
    <source>
        <dbReference type="EMBL" id="RJY06483.1"/>
    </source>
</evidence>
<dbReference type="EMBL" id="QYYH01000160">
    <property type="protein sequence ID" value="RJY06483.1"/>
    <property type="molecule type" value="Genomic_DNA"/>
</dbReference>
<protein>
    <submittedName>
        <fullName evidence="1">Uncharacterized protein</fullName>
    </submittedName>
</protein>
<comment type="caution">
    <text evidence="1">The sequence shown here is derived from an EMBL/GenBank/DDBJ whole genome shotgun (WGS) entry which is preliminary data.</text>
</comment>
<keyword evidence="2" id="KW-1185">Reference proteome</keyword>
<name>A0A3A6T5T2_9GAMM</name>
<organism evidence="1 2">
    <name type="scientific">Parashewanella spongiae</name>
    <dbReference type="NCBI Taxonomy" id="342950"/>
    <lineage>
        <taxon>Bacteria</taxon>
        <taxon>Pseudomonadati</taxon>
        <taxon>Pseudomonadota</taxon>
        <taxon>Gammaproteobacteria</taxon>
        <taxon>Alteromonadales</taxon>
        <taxon>Shewanellaceae</taxon>
        <taxon>Parashewanella</taxon>
    </lineage>
</organism>
<evidence type="ECO:0000313" key="2">
    <source>
        <dbReference type="Proteomes" id="UP000273022"/>
    </source>
</evidence>
<dbReference type="OrthoDB" id="9948916at2"/>